<dbReference type="InterPro" id="IPR029058">
    <property type="entry name" value="AB_hydrolase_fold"/>
</dbReference>
<protein>
    <submittedName>
        <fullName evidence="2">Alpha/beta hydrolase</fullName>
    </submittedName>
</protein>
<dbReference type="PANTHER" id="PTHR46331">
    <property type="entry name" value="VALACYCLOVIR HYDROLASE"/>
    <property type="match status" value="1"/>
</dbReference>
<feature type="domain" description="AB hydrolase-1" evidence="1">
    <location>
        <begin position="26"/>
        <end position="140"/>
    </location>
</feature>
<evidence type="ECO:0000313" key="3">
    <source>
        <dbReference type="Proteomes" id="UP000261174"/>
    </source>
</evidence>
<dbReference type="Pfam" id="PF00561">
    <property type="entry name" value="Abhydrolase_1"/>
    <property type="match status" value="1"/>
</dbReference>
<gene>
    <name evidence="2" type="ORF">DXN04_22790</name>
</gene>
<dbReference type="PANTHER" id="PTHR46331:SF2">
    <property type="entry name" value="VALACYCLOVIR HYDROLASE"/>
    <property type="match status" value="1"/>
</dbReference>
<evidence type="ECO:0000313" key="2">
    <source>
        <dbReference type="EMBL" id="RFM32514.1"/>
    </source>
</evidence>
<proteinExistence type="predicted"/>
<accession>A0A3E1NXD4</accession>
<dbReference type="OrthoDB" id="2247630at2"/>
<evidence type="ECO:0000259" key="1">
    <source>
        <dbReference type="Pfam" id="PF00561"/>
    </source>
</evidence>
<organism evidence="2 3">
    <name type="scientific">Chitinophaga silvisoli</name>
    <dbReference type="NCBI Taxonomy" id="2291814"/>
    <lineage>
        <taxon>Bacteria</taxon>
        <taxon>Pseudomonadati</taxon>
        <taxon>Bacteroidota</taxon>
        <taxon>Chitinophagia</taxon>
        <taxon>Chitinophagales</taxon>
        <taxon>Chitinophagaceae</taxon>
        <taxon>Chitinophaga</taxon>
    </lineage>
</organism>
<dbReference type="GO" id="GO:0017171">
    <property type="term" value="F:serine hydrolase activity"/>
    <property type="evidence" value="ECO:0007669"/>
    <property type="project" value="TreeGrafter"/>
</dbReference>
<dbReference type="Gene3D" id="3.40.50.1820">
    <property type="entry name" value="alpha/beta hydrolase"/>
    <property type="match status" value="1"/>
</dbReference>
<dbReference type="AlphaFoldDB" id="A0A3E1NXD4"/>
<keyword evidence="2" id="KW-0378">Hydrolase</keyword>
<keyword evidence="3" id="KW-1185">Reference proteome</keyword>
<dbReference type="EMBL" id="QTJV01000009">
    <property type="protein sequence ID" value="RFM32514.1"/>
    <property type="molecule type" value="Genomic_DNA"/>
</dbReference>
<reference evidence="2 3" key="1">
    <citation type="submission" date="2018-08" db="EMBL/GenBank/DDBJ databases">
        <title>Chitinophaga sp. K20C18050901, a novel bacterium isolated from forest soil.</title>
        <authorList>
            <person name="Wang C."/>
        </authorList>
    </citation>
    <scope>NUCLEOTIDE SEQUENCE [LARGE SCALE GENOMIC DNA]</scope>
    <source>
        <strain evidence="2 3">K20C18050901</strain>
    </source>
</reference>
<dbReference type="RefSeq" id="WP_116855707.1">
    <property type="nucleotide sequence ID" value="NZ_QTJV01000009.1"/>
</dbReference>
<comment type="caution">
    <text evidence="2">The sequence shown here is derived from an EMBL/GenBank/DDBJ whole genome shotgun (WGS) entry which is preliminary data.</text>
</comment>
<dbReference type="Proteomes" id="UP000261174">
    <property type="component" value="Unassembled WGS sequence"/>
</dbReference>
<dbReference type="PRINTS" id="PR00111">
    <property type="entry name" value="ABHYDROLASE"/>
</dbReference>
<sequence>MQATTSGYAPANGLDLYYEIYGSGEPLVLIHGGGSTIESNFGYFIPLLAADRQIIAMELQAHGHTKDRGTPTSFEQDADDVAALLAFLKIPQAEILGFSNGGNTAMQLAARHPQLVKKLVIASSFFKREGLFKGFFDFMNTASLANMPMGLQEAYLAINNDRAALEIMHNRDRDRMIAFTDWPDEMLRNITVPTLIIGGDQDVMTPEHFVEMFRLFPNAQLAILPGGHGGYLGEVTQRHLSGEQPEIAAKLILTFLKG</sequence>
<dbReference type="InterPro" id="IPR000073">
    <property type="entry name" value="AB_hydrolase_1"/>
</dbReference>
<dbReference type="SUPFAM" id="SSF53474">
    <property type="entry name" value="alpha/beta-Hydrolases"/>
    <property type="match status" value="1"/>
</dbReference>
<name>A0A3E1NXD4_9BACT</name>